<name>A0ABQ6MAJ2_9STRA</name>
<evidence type="ECO:0000256" key="1">
    <source>
        <dbReference type="SAM" id="Phobius"/>
    </source>
</evidence>
<dbReference type="Pfam" id="PF12400">
    <property type="entry name" value="STIMATE"/>
    <property type="match status" value="1"/>
</dbReference>
<reference evidence="2 3" key="1">
    <citation type="journal article" date="2023" name="Commun. Biol.">
        <title>Genome analysis of Parmales, the sister group of diatoms, reveals the evolutionary specialization of diatoms from phago-mixotrophs to photoautotrophs.</title>
        <authorList>
            <person name="Ban H."/>
            <person name="Sato S."/>
            <person name="Yoshikawa S."/>
            <person name="Yamada K."/>
            <person name="Nakamura Y."/>
            <person name="Ichinomiya M."/>
            <person name="Sato N."/>
            <person name="Blanc-Mathieu R."/>
            <person name="Endo H."/>
            <person name="Kuwata A."/>
            <person name="Ogata H."/>
        </authorList>
    </citation>
    <scope>NUCLEOTIDE SEQUENCE [LARGE SCALE GENOMIC DNA]</scope>
</reference>
<keyword evidence="3" id="KW-1185">Reference proteome</keyword>
<dbReference type="EMBL" id="BRYB01005282">
    <property type="protein sequence ID" value="GMI22551.1"/>
    <property type="molecule type" value="Genomic_DNA"/>
</dbReference>
<dbReference type="Proteomes" id="UP001165060">
    <property type="component" value="Unassembled WGS sequence"/>
</dbReference>
<dbReference type="InterPro" id="IPR022127">
    <property type="entry name" value="STIMATE/YPL162C"/>
</dbReference>
<accession>A0ABQ6MAJ2</accession>
<sequence>PPPPHPPPPSQVSKMGGGAAYAHVFNMMAAKLVSNNVRAGASLADECAWYGMNFLIDTTLGLALSVLLLWAVAGLAVRNDWTTLKTSGDYSGENGIRTWRNQFISWLVILSVTKVVLTLLLWWFSPFFAAVGGFLFAPIQSNEKFELIFVMILFPGALNVLYFWAADSFLKAEPKEDDGIALVDMGAARSDDPMELGLKDPSSTLLGDTDDAAEFGGGVGGSPAGGGGEVLAAPGWVTGDESRLAAPKVLDI</sequence>
<keyword evidence="1" id="KW-0472">Membrane</keyword>
<dbReference type="PANTHER" id="PTHR31735">
    <property type="entry name" value="VACUOLAR MEMBRANE PROTEIN YPL162C"/>
    <property type="match status" value="1"/>
</dbReference>
<evidence type="ECO:0000313" key="2">
    <source>
        <dbReference type="EMBL" id="GMI22551.1"/>
    </source>
</evidence>
<protein>
    <submittedName>
        <fullName evidence="2">Uncharacterized protein</fullName>
    </submittedName>
</protein>
<dbReference type="PANTHER" id="PTHR31735:SF1">
    <property type="entry name" value="VACUOLAR MEMBRANE PROTEIN YPL162C"/>
    <property type="match status" value="1"/>
</dbReference>
<proteinExistence type="predicted"/>
<keyword evidence="1" id="KW-0812">Transmembrane</keyword>
<feature type="transmembrane region" description="Helical" evidence="1">
    <location>
        <begin position="59"/>
        <end position="77"/>
    </location>
</feature>
<feature type="transmembrane region" description="Helical" evidence="1">
    <location>
        <begin position="145"/>
        <end position="165"/>
    </location>
</feature>
<keyword evidence="1" id="KW-1133">Transmembrane helix</keyword>
<evidence type="ECO:0000313" key="3">
    <source>
        <dbReference type="Proteomes" id="UP001165060"/>
    </source>
</evidence>
<organism evidence="2 3">
    <name type="scientific">Tetraparma gracilis</name>
    <dbReference type="NCBI Taxonomy" id="2962635"/>
    <lineage>
        <taxon>Eukaryota</taxon>
        <taxon>Sar</taxon>
        <taxon>Stramenopiles</taxon>
        <taxon>Ochrophyta</taxon>
        <taxon>Bolidophyceae</taxon>
        <taxon>Parmales</taxon>
        <taxon>Triparmaceae</taxon>
        <taxon>Tetraparma</taxon>
    </lineage>
</organism>
<feature type="transmembrane region" description="Helical" evidence="1">
    <location>
        <begin position="103"/>
        <end position="125"/>
    </location>
</feature>
<gene>
    <name evidence="2" type="ORF">TeGR_g1104</name>
</gene>
<comment type="caution">
    <text evidence="2">The sequence shown here is derived from an EMBL/GenBank/DDBJ whole genome shotgun (WGS) entry which is preliminary data.</text>
</comment>
<feature type="non-terminal residue" evidence="2">
    <location>
        <position position="1"/>
    </location>
</feature>